<sequence>MRYLYDVKLWDRIETAVEFLIFVALISASRTLVTSSHELGAPYFHILSYYGHAHGKMNYGSKAR</sequence>
<dbReference type="AlphaFoldDB" id="A0A1Z4KU95"/>
<gene>
    <name evidence="1" type="ORF">NIES23_54330</name>
</gene>
<name>A0A1Z4KU95_ANAVA</name>
<accession>A0A1Z4KU95</accession>
<evidence type="ECO:0000313" key="2">
    <source>
        <dbReference type="Proteomes" id="UP000217507"/>
    </source>
</evidence>
<dbReference type="Proteomes" id="UP000217507">
    <property type="component" value="Plasmid Plasmid1 dna"/>
</dbReference>
<proteinExistence type="predicted"/>
<organism evidence="1 2">
    <name type="scientific">Trichormus variabilis NIES-23</name>
    <dbReference type="NCBI Taxonomy" id="1973479"/>
    <lineage>
        <taxon>Bacteria</taxon>
        <taxon>Bacillati</taxon>
        <taxon>Cyanobacteriota</taxon>
        <taxon>Cyanophyceae</taxon>
        <taxon>Nostocales</taxon>
        <taxon>Nostocaceae</taxon>
        <taxon>Trichormus</taxon>
    </lineage>
</organism>
<keyword evidence="1" id="KW-0614">Plasmid</keyword>
<geneLocation type="plasmid" evidence="1">
    <name>plasmid1</name>
</geneLocation>
<dbReference type="EMBL" id="AP018217">
    <property type="protein sequence ID" value="BAY72605.1"/>
    <property type="molecule type" value="Genomic_DNA"/>
</dbReference>
<reference evidence="1 2" key="1">
    <citation type="submission" date="2017-06" db="EMBL/GenBank/DDBJ databases">
        <title>Genome sequencing of cyanobaciteial culture collection at National Institute for Environmental Studies (NIES).</title>
        <authorList>
            <person name="Hirose Y."/>
            <person name="Shimura Y."/>
            <person name="Fujisawa T."/>
            <person name="Nakamura Y."/>
            <person name="Kawachi M."/>
        </authorList>
    </citation>
    <scope>NUCLEOTIDE SEQUENCE [LARGE SCALE GENOMIC DNA]</scope>
    <source>
        <strain evidence="1 2">NIES-23</strain>
        <plasmid evidence="2">Plasmid Plasmid1 dna</plasmid>
    </source>
</reference>
<evidence type="ECO:0000313" key="1">
    <source>
        <dbReference type="EMBL" id="BAY72605.1"/>
    </source>
</evidence>
<protein>
    <submittedName>
        <fullName evidence="1">Uncharacterized protein</fullName>
    </submittedName>
</protein>